<keyword evidence="2" id="KW-1185">Reference proteome</keyword>
<accession>A0A9D3Y7H1</accession>
<dbReference type="Proteomes" id="UP000828390">
    <property type="component" value="Unassembled WGS sequence"/>
</dbReference>
<evidence type="ECO:0000313" key="1">
    <source>
        <dbReference type="EMBL" id="KAH3693252.1"/>
    </source>
</evidence>
<protein>
    <submittedName>
        <fullName evidence="1">Uncharacterized protein</fullName>
    </submittedName>
</protein>
<gene>
    <name evidence="1" type="ORF">DPMN_192656</name>
</gene>
<name>A0A9D3Y7H1_DREPO</name>
<dbReference type="AlphaFoldDB" id="A0A9D3Y7H1"/>
<evidence type="ECO:0000313" key="2">
    <source>
        <dbReference type="Proteomes" id="UP000828390"/>
    </source>
</evidence>
<proteinExistence type="predicted"/>
<dbReference type="EMBL" id="JAIWYP010000017">
    <property type="protein sequence ID" value="KAH3693252.1"/>
    <property type="molecule type" value="Genomic_DNA"/>
</dbReference>
<sequence length="68" mass="7338">MDIPPNPTNVLCVILSSASSGCTFQLSSETLSAGEGRWSPACSDEIHTPVSRPIFERIYAHAYSDKPV</sequence>
<comment type="caution">
    <text evidence="1">The sequence shown here is derived from an EMBL/GenBank/DDBJ whole genome shotgun (WGS) entry which is preliminary data.</text>
</comment>
<reference evidence="1" key="2">
    <citation type="submission" date="2020-11" db="EMBL/GenBank/DDBJ databases">
        <authorList>
            <person name="McCartney M.A."/>
            <person name="Auch B."/>
            <person name="Kono T."/>
            <person name="Mallez S."/>
            <person name="Becker A."/>
            <person name="Gohl D.M."/>
            <person name="Silverstein K.A.T."/>
            <person name="Koren S."/>
            <person name="Bechman K.B."/>
            <person name="Herman A."/>
            <person name="Abrahante J.E."/>
            <person name="Garbe J."/>
        </authorList>
    </citation>
    <scope>NUCLEOTIDE SEQUENCE</scope>
    <source>
        <strain evidence="1">Duluth1</strain>
        <tissue evidence="1">Whole animal</tissue>
    </source>
</reference>
<reference evidence="1" key="1">
    <citation type="journal article" date="2019" name="bioRxiv">
        <title>The Genome of the Zebra Mussel, Dreissena polymorpha: A Resource for Invasive Species Research.</title>
        <authorList>
            <person name="McCartney M.A."/>
            <person name="Auch B."/>
            <person name="Kono T."/>
            <person name="Mallez S."/>
            <person name="Zhang Y."/>
            <person name="Obille A."/>
            <person name="Becker A."/>
            <person name="Abrahante J.E."/>
            <person name="Garbe J."/>
            <person name="Badalamenti J.P."/>
            <person name="Herman A."/>
            <person name="Mangelson H."/>
            <person name="Liachko I."/>
            <person name="Sullivan S."/>
            <person name="Sone E.D."/>
            <person name="Koren S."/>
            <person name="Silverstein K.A.T."/>
            <person name="Beckman K.B."/>
            <person name="Gohl D.M."/>
        </authorList>
    </citation>
    <scope>NUCLEOTIDE SEQUENCE</scope>
    <source>
        <strain evidence="1">Duluth1</strain>
        <tissue evidence="1">Whole animal</tissue>
    </source>
</reference>
<organism evidence="1 2">
    <name type="scientific">Dreissena polymorpha</name>
    <name type="common">Zebra mussel</name>
    <name type="synonym">Mytilus polymorpha</name>
    <dbReference type="NCBI Taxonomy" id="45954"/>
    <lineage>
        <taxon>Eukaryota</taxon>
        <taxon>Metazoa</taxon>
        <taxon>Spiralia</taxon>
        <taxon>Lophotrochozoa</taxon>
        <taxon>Mollusca</taxon>
        <taxon>Bivalvia</taxon>
        <taxon>Autobranchia</taxon>
        <taxon>Heteroconchia</taxon>
        <taxon>Euheterodonta</taxon>
        <taxon>Imparidentia</taxon>
        <taxon>Neoheterodontei</taxon>
        <taxon>Myida</taxon>
        <taxon>Dreissenoidea</taxon>
        <taxon>Dreissenidae</taxon>
        <taxon>Dreissena</taxon>
    </lineage>
</organism>